<dbReference type="Proteomes" id="UP000467840">
    <property type="component" value="Chromosome 1"/>
</dbReference>
<feature type="region of interest" description="Disordered" evidence="1">
    <location>
        <begin position="167"/>
        <end position="203"/>
    </location>
</feature>
<evidence type="ECO:0000256" key="1">
    <source>
        <dbReference type="SAM" id="MobiDB-lite"/>
    </source>
</evidence>
<dbReference type="PANTHER" id="PTHR46524">
    <property type="entry name" value="CW-TYPE ZINC FINGER"/>
    <property type="match status" value="1"/>
</dbReference>
<comment type="caution">
    <text evidence="2">The sequence shown here is derived from an EMBL/GenBank/DDBJ whole genome shotgun (WGS) entry which is preliminary data.</text>
</comment>
<feature type="region of interest" description="Disordered" evidence="1">
    <location>
        <begin position="225"/>
        <end position="392"/>
    </location>
</feature>
<dbReference type="EMBL" id="JAAGAX010000011">
    <property type="protein sequence ID" value="KAF2298514.1"/>
    <property type="molecule type" value="Genomic_DNA"/>
</dbReference>
<organism evidence="2 3">
    <name type="scientific">Hevea brasiliensis</name>
    <name type="common">Para rubber tree</name>
    <name type="synonym">Siphonia brasiliensis</name>
    <dbReference type="NCBI Taxonomy" id="3981"/>
    <lineage>
        <taxon>Eukaryota</taxon>
        <taxon>Viridiplantae</taxon>
        <taxon>Streptophyta</taxon>
        <taxon>Embryophyta</taxon>
        <taxon>Tracheophyta</taxon>
        <taxon>Spermatophyta</taxon>
        <taxon>Magnoliopsida</taxon>
        <taxon>eudicotyledons</taxon>
        <taxon>Gunneridae</taxon>
        <taxon>Pentapetalae</taxon>
        <taxon>rosids</taxon>
        <taxon>fabids</taxon>
        <taxon>Malpighiales</taxon>
        <taxon>Euphorbiaceae</taxon>
        <taxon>Crotonoideae</taxon>
        <taxon>Micrandreae</taxon>
        <taxon>Hevea</taxon>
    </lineage>
</organism>
<gene>
    <name evidence="2" type="ORF">GH714_023895</name>
</gene>
<dbReference type="InterPro" id="IPR055300">
    <property type="entry name" value="CWZF3/5/7"/>
</dbReference>
<feature type="compositionally biased region" description="Basic residues" evidence="1">
    <location>
        <begin position="324"/>
        <end position="335"/>
    </location>
</feature>
<dbReference type="AlphaFoldDB" id="A0A6A6LBY1"/>
<feature type="compositionally biased region" description="Low complexity" evidence="1">
    <location>
        <begin position="365"/>
        <end position="376"/>
    </location>
</feature>
<keyword evidence="3" id="KW-1185">Reference proteome</keyword>
<feature type="compositionally biased region" description="Basic and acidic residues" evidence="1">
    <location>
        <begin position="289"/>
        <end position="301"/>
    </location>
</feature>
<reference evidence="2 3" key="1">
    <citation type="journal article" date="2020" name="Mol. Plant">
        <title>The Chromosome-Based Rubber Tree Genome Provides New Insights into Spurge Genome Evolution and Rubber Biosynthesis.</title>
        <authorList>
            <person name="Liu J."/>
            <person name="Shi C."/>
            <person name="Shi C.C."/>
            <person name="Li W."/>
            <person name="Zhang Q.J."/>
            <person name="Zhang Y."/>
            <person name="Li K."/>
            <person name="Lu H.F."/>
            <person name="Shi C."/>
            <person name="Zhu S.T."/>
            <person name="Xiao Z.Y."/>
            <person name="Nan H."/>
            <person name="Yue Y."/>
            <person name="Zhu X.G."/>
            <person name="Wu Y."/>
            <person name="Hong X.N."/>
            <person name="Fan G.Y."/>
            <person name="Tong Y."/>
            <person name="Zhang D."/>
            <person name="Mao C.L."/>
            <person name="Liu Y.L."/>
            <person name="Hao S.J."/>
            <person name="Liu W.Q."/>
            <person name="Lv M.Q."/>
            <person name="Zhang H.B."/>
            <person name="Liu Y."/>
            <person name="Hu-Tang G.R."/>
            <person name="Wang J.P."/>
            <person name="Wang J.H."/>
            <person name="Sun Y.H."/>
            <person name="Ni S.B."/>
            <person name="Chen W.B."/>
            <person name="Zhang X.C."/>
            <person name="Jiao Y.N."/>
            <person name="Eichler E.E."/>
            <person name="Li G.H."/>
            <person name="Liu X."/>
            <person name="Gao L.Z."/>
        </authorList>
    </citation>
    <scope>NUCLEOTIDE SEQUENCE [LARGE SCALE GENOMIC DNA]</scope>
    <source>
        <strain evidence="3">cv. GT1</strain>
        <tissue evidence="2">Leaf</tissue>
    </source>
</reference>
<accession>A0A6A6LBY1</accession>
<proteinExistence type="predicted"/>
<evidence type="ECO:0000313" key="3">
    <source>
        <dbReference type="Proteomes" id="UP000467840"/>
    </source>
</evidence>
<dbReference type="PANTHER" id="PTHR46524:SF7">
    <property type="entry name" value="CW-TYPE ZINC FINGER"/>
    <property type="match status" value="1"/>
</dbReference>
<protein>
    <submittedName>
        <fullName evidence="2">Uncharacterized protein</fullName>
    </submittedName>
</protein>
<evidence type="ECO:0000313" key="2">
    <source>
        <dbReference type="EMBL" id="KAF2298514.1"/>
    </source>
</evidence>
<sequence length="392" mass="43531">MSPLEMSYEDRLKASDIGEKGTHFSNNVKERSSDKKIDKLSTFEVHPKTALRVAPCSGNGTYLILVLLQQKTIGNGMNRCSFSEEETTNAVLALNQIPAPVSQNNLLINPVVERRKLLGMVYSIAKLYKESVQSSLTNGSLNGVNQPMVSETDFLKLSKSSDLAAEKYKHKQKEKHRVDNCSNGGDPRKSKMKGKRDPEQDLFRASKKIRTESLQEDWVSDHVNIEKVGPSSSNGLPKNTGRSSSKDQVQVPARKPKEDVPISMDDVPMDMGNQIDIEVGKKRKKSRILAKEEFSENEYRKEKKARISRSDEKEASASKGSSKSNKKGSCRKNKQLRQDVGSTVSQRSLDGMDSLQRDSRSLHPSVAATSSSSKVSGSHKAKVNVHTLRDLQ</sequence>
<feature type="compositionally biased region" description="Polar residues" evidence="1">
    <location>
        <begin position="230"/>
        <end position="248"/>
    </location>
</feature>
<name>A0A6A6LBY1_HEVBR</name>